<dbReference type="GO" id="GO:0005634">
    <property type="term" value="C:nucleus"/>
    <property type="evidence" value="ECO:0007669"/>
    <property type="project" value="UniProtKB-SubCell"/>
</dbReference>
<gene>
    <name evidence="9" type="ORF">VFH_I485960</name>
</gene>
<organism evidence="9 10">
    <name type="scientific">Vicia faba</name>
    <name type="common">Broad bean</name>
    <name type="synonym">Faba vulgaris</name>
    <dbReference type="NCBI Taxonomy" id="3906"/>
    <lineage>
        <taxon>Eukaryota</taxon>
        <taxon>Viridiplantae</taxon>
        <taxon>Streptophyta</taxon>
        <taxon>Embryophyta</taxon>
        <taxon>Tracheophyta</taxon>
        <taxon>Spermatophyta</taxon>
        <taxon>Magnoliopsida</taxon>
        <taxon>eudicotyledons</taxon>
        <taxon>Gunneridae</taxon>
        <taxon>Pentapetalae</taxon>
        <taxon>rosids</taxon>
        <taxon>fabids</taxon>
        <taxon>Fabales</taxon>
        <taxon>Fabaceae</taxon>
        <taxon>Papilionoideae</taxon>
        <taxon>50 kb inversion clade</taxon>
        <taxon>NPAAA clade</taxon>
        <taxon>Hologalegina</taxon>
        <taxon>IRL clade</taxon>
        <taxon>Fabeae</taxon>
        <taxon>Vicia</taxon>
    </lineage>
</organism>
<dbReference type="PROSITE" id="PS00028">
    <property type="entry name" value="ZINC_FINGER_C2H2_1"/>
    <property type="match status" value="2"/>
</dbReference>
<dbReference type="Gene3D" id="3.30.160.60">
    <property type="entry name" value="Classic Zinc Finger"/>
    <property type="match status" value="1"/>
</dbReference>
<dbReference type="GO" id="GO:0008270">
    <property type="term" value="F:zinc ion binding"/>
    <property type="evidence" value="ECO:0007669"/>
    <property type="project" value="UniProtKB-KW"/>
</dbReference>
<sequence>MKKEEESTVKMEWLSSIDSTTLSHSELHALSLSSLSSFDLKSTREIITPKIDPSTFNHSAGSHRQTYSRPRRLCRVAPLLPTPALPADHRVIVDYLKQFIREDPKFDTVELLPPTVPSPPVMMFSGGVFSGEVRMRKRGRKPKVKMHLDERGMGVVNKNGVAIDLAALFNVEHPFAAELARRTEGMNSEEELLGFLSDLVGQWGSRRRKRRIVDAADFGDVLPLDWKLLLSLKRKDGRAWIYCRRYISPSGQQFVSCKEVSCYLQSRVGPSDLQLQISHKSENILQEQRVTTDNSAGVAREENDQRQIVATNSDVSGLSVSNERLKEVSLLETENLADVQIHDLFECHKCSMTFDEKDGYLQHLLSIHQRTTKRYRVGASVSDGVIIKDGKFECQFCHKVFLERRRYNSHVGIHVRNYVRRAENLPSQPNVPSADKSPVTDEMPSRISKMDALVEIAQNSIMEDSVMEPDCSSKLNMIPVSEIAVGDLDENIKVESPINDQQMEESLIGTNVVHNPNQQGSPRLFMDGTVEKIDYNNKVIDANMFSFQDNLGLLSVNKKNVDAPDTSKGKGDVLLTVEGFDHSGINLQGVSQSLLFPSSGNHMKPEKSESSSCTNTQGDLQLDEDNSNKSDLKIGLDGCKDAPGVANVQVTAIPTSKEDMVQSRVSNTSVSPEQSLYSFSAFSSDKGFQELRLEDIGSLEYDFASVQGSLDVSAELANHLVVQGTCASSAQSASQEVMLNVDDNNLLTTPCVWCGIEFNHDAVNSEIQSDSVGFMCPVCKAKISGQINMLDSGSPHAGHL</sequence>
<feature type="compositionally biased region" description="Polar residues" evidence="7">
    <location>
        <begin position="610"/>
        <end position="619"/>
    </location>
</feature>
<dbReference type="Pfam" id="PF01429">
    <property type="entry name" value="MBD"/>
    <property type="match status" value="1"/>
</dbReference>
<keyword evidence="6" id="KW-0863">Zinc-finger</keyword>
<keyword evidence="6" id="KW-0862">Zinc</keyword>
<keyword evidence="5" id="KW-0539">Nucleus</keyword>
<dbReference type="PROSITE" id="PS50157">
    <property type="entry name" value="ZINC_FINGER_C2H2_2"/>
    <property type="match status" value="2"/>
</dbReference>
<dbReference type="AlphaFoldDB" id="A0AAV0YYW4"/>
<keyword evidence="4" id="KW-0804">Transcription</keyword>
<evidence type="ECO:0000313" key="10">
    <source>
        <dbReference type="Proteomes" id="UP001157006"/>
    </source>
</evidence>
<keyword evidence="10" id="KW-1185">Reference proteome</keyword>
<name>A0AAV0YYW4_VICFA</name>
<dbReference type="InterPro" id="IPR037472">
    <property type="entry name" value="MBD8"/>
</dbReference>
<comment type="subcellular location">
    <subcellularLocation>
        <location evidence="1">Nucleus</location>
    </subcellularLocation>
</comment>
<evidence type="ECO:0000256" key="3">
    <source>
        <dbReference type="ARBA" id="ARBA00023125"/>
    </source>
</evidence>
<evidence type="ECO:0000256" key="1">
    <source>
        <dbReference type="ARBA" id="ARBA00004123"/>
    </source>
</evidence>
<keyword evidence="2" id="KW-0805">Transcription regulation</keyword>
<keyword evidence="6" id="KW-0479">Metal-binding</keyword>
<evidence type="ECO:0000256" key="7">
    <source>
        <dbReference type="SAM" id="MobiDB-lite"/>
    </source>
</evidence>
<proteinExistence type="predicted"/>
<dbReference type="PANTHER" id="PTHR37701:SF19">
    <property type="entry name" value="METHYL-CPG-BINDING DOMAIN PROTEIN"/>
    <property type="match status" value="1"/>
</dbReference>
<reference evidence="9 10" key="1">
    <citation type="submission" date="2023-01" db="EMBL/GenBank/DDBJ databases">
        <authorList>
            <person name="Kreplak J."/>
        </authorList>
    </citation>
    <scope>NUCLEOTIDE SEQUENCE [LARGE SCALE GENOMIC DNA]</scope>
</reference>
<dbReference type="SMART" id="SM00355">
    <property type="entry name" value="ZnF_C2H2"/>
    <property type="match status" value="2"/>
</dbReference>
<dbReference type="InterPro" id="IPR016177">
    <property type="entry name" value="DNA-bd_dom_sf"/>
</dbReference>
<dbReference type="EMBL" id="OX451736">
    <property type="protein sequence ID" value="CAI8591395.1"/>
    <property type="molecule type" value="Genomic_DNA"/>
</dbReference>
<evidence type="ECO:0000313" key="9">
    <source>
        <dbReference type="EMBL" id="CAI8591395.1"/>
    </source>
</evidence>
<feature type="domain" description="C2H2-type" evidence="8">
    <location>
        <begin position="345"/>
        <end position="373"/>
    </location>
</feature>
<evidence type="ECO:0000256" key="5">
    <source>
        <dbReference type="ARBA" id="ARBA00023242"/>
    </source>
</evidence>
<dbReference type="GO" id="GO:0003677">
    <property type="term" value="F:DNA binding"/>
    <property type="evidence" value="ECO:0007669"/>
    <property type="project" value="UniProtKB-KW"/>
</dbReference>
<feature type="domain" description="C2H2-type" evidence="8">
    <location>
        <begin position="392"/>
        <end position="419"/>
    </location>
</feature>
<evidence type="ECO:0000256" key="4">
    <source>
        <dbReference type="ARBA" id="ARBA00023163"/>
    </source>
</evidence>
<feature type="region of interest" description="Disordered" evidence="7">
    <location>
        <begin position="596"/>
        <end position="627"/>
    </location>
</feature>
<dbReference type="PANTHER" id="PTHR37701">
    <property type="entry name" value="METHYL-CPG-BINDING DOMAIN-CONTAINING PROTEIN 8"/>
    <property type="match status" value="1"/>
</dbReference>
<dbReference type="SUPFAM" id="SSF54171">
    <property type="entry name" value="DNA-binding domain"/>
    <property type="match status" value="1"/>
</dbReference>
<evidence type="ECO:0000256" key="2">
    <source>
        <dbReference type="ARBA" id="ARBA00023015"/>
    </source>
</evidence>
<evidence type="ECO:0000259" key="8">
    <source>
        <dbReference type="PROSITE" id="PS50157"/>
    </source>
</evidence>
<dbReference type="Proteomes" id="UP001157006">
    <property type="component" value="Chromosome 1L"/>
</dbReference>
<keyword evidence="3" id="KW-0238">DNA-binding</keyword>
<dbReference type="InterPro" id="IPR013087">
    <property type="entry name" value="Znf_C2H2_type"/>
</dbReference>
<evidence type="ECO:0000256" key="6">
    <source>
        <dbReference type="PROSITE-ProRule" id="PRU00042"/>
    </source>
</evidence>
<protein>
    <recommendedName>
        <fullName evidence="8">C2H2-type domain-containing protein</fullName>
    </recommendedName>
</protein>
<dbReference type="InterPro" id="IPR001739">
    <property type="entry name" value="Methyl_CpG_DNA-bd"/>
</dbReference>
<accession>A0AAV0YYW4</accession>